<reference evidence="2 3" key="1">
    <citation type="journal article" date="2019" name="Sci. Rep.">
        <title>Comparative genomics of chytrid fungi reveal insights into the obligate biotrophic and pathogenic lifestyle of Synchytrium endobioticum.</title>
        <authorList>
            <person name="van de Vossenberg B.T.L.H."/>
            <person name="Warris S."/>
            <person name="Nguyen H.D.T."/>
            <person name="van Gent-Pelzer M.P.E."/>
            <person name="Joly D.L."/>
            <person name="van de Geest H.C."/>
            <person name="Bonants P.J.M."/>
            <person name="Smith D.S."/>
            <person name="Levesque C.A."/>
            <person name="van der Lee T.A.J."/>
        </authorList>
    </citation>
    <scope>NUCLEOTIDE SEQUENCE [LARGE SCALE GENOMIC DNA]</scope>
    <source>
        <strain evidence="2 3">CBS 675.73</strain>
    </source>
</reference>
<accession>A0A507EMS0</accession>
<dbReference type="Proteomes" id="UP000320333">
    <property type="component" value="Unassembled WGS sequence"/>
</dbReference>
<keyword evidence="3" id="KW-1185">Reference proteome</keyword>
<dbReference type="AlphaFoldDB" id="A0A507EMS0"/>
<gene>
    <name evidence="2" type="ORF">CcCBS67573_g08383</name>
</gene>
<feature type="region of interest" description="Disordered" evidence="1">
    <location>
        <begin position="79"/>
        <end position="102"/>
    </location>
</feature>
<evidence type="ECO:0000313" key="2">
    <source>
        <dbReference type="EMBL" id="TPX64508.1"/>
    </source>
</evidence>
<evidence type="ECO:0000313" key="3">
    <source>
        <dbReference type="Proteomes" id="UP000320333"/>
    </source>
</evidence>
<evidence type="ECO:0000256" key="1">
    <source>
        <dbReference type="SAM" id="MobiDB-lite"/>
    </source>
</evidence>
<name>A0A507EMS0_9FUNG</name>
<comment type="caution">
    <text evidence="2">The sequence shown here is derived from an EMBL/GenBank/DDBJ whole genome shotgun (WGS) entry which is preliminary data.</text>
</comment>
<dbReference type="EMBL" id="QEAP01000542">
    <property type="protein sequence ID" value="TPX64508.1"/>
    <property type="molecule type" value="Genomic_DNA"/>
</dbReference>
<feature type="compositionally biased region" description="Low complexity" evidence="1">
    <location>
        <begin position="79"/>
        <end position="92"/>
    </location>
</feature>
<sequence length="198" mass="21487">MDDIKSEASPSPETIAMFMNQRRFSMPNMYGYSMNPMIPVGGGMDMALNMDMGLMDMSLSMDLLMPLAFPNNPMLLELQQHQHQQQQQQQQQPNPYHCAPAPIVPSTAAAATPACISMPPLPPVESDSASDSTTFSAAAAAGFDYSEPGFDILLATPPTSPESILAKRRGSCPGLADKSTRLRTTETELQMLTAIFQK</sequence>
<protein>
    <submittedName>
        <fullName evidence="2">Uncharacterized protein</fullName>
    </submittedName>
</protein>
<proteinExistence type="predicted"/>
<organism evidence="2 3">
    <name type="scientific">Chytriomyces confervae</name>
    <dbReference type="NCBI Taxonomy" id="246404"/>
    <lineage>
        <taxon>Eukaryota</taxon>
        <taxon>Fungi</taxon>
        <taxon>Fungi incertae sedis</taxon>
        <taxon>Chytridiomycota</taxon>
        <taxon>Chytridiomycota incertae sedis</taxon>
        <taxon>Chytridiomycetes</taxon>
        <taxon>Chytridiales</taxon>
        <taxon>Chytriomycetaceae</taxon>
        <taxon>Chytriomyces</taxon>
    </lineage>
</organism>
<feature type="non-terminal residue" evidence="2">
    <location>
        <position position="198"/>
    </location>
</feature>